<keyword evidence="1" id="KW-0812">Transmembrane</keyword>
<accession>A0A0S6W330</accession>
<keyword evidence="3" id="KW-1185">Reference proteome</keyword>
<protein>
    <recommendedName>
        <fullName evidence="4">Actin-binding WH2 domain-containing protein</fullName>
    </recommendedName>
</protein>
<sequence>MSYVSKDATLSNSPTVFEKLTTLNYGPLLLRTPQKLFEKIQAEEDLDAQIQYFAIYALMFSTAYGFLLGMYASGFQILASMIKIPLLFFGTLLLCLPSLYVFNVLLGSQLSFRQTLTILLASTYLMSAILASFAPILFFFILTTSDRPFVSLATFGTCSIAGFFALMFVWKAMRFLAEKNQTDSSVRVLLIWSLIYAIVGTQFAWGLRPFIGQKGVFMLFRALEGNIYVAVFRTIRTLLGL</sequence>
<dbReference type="Proteomes" id="UP000030700">
    <property type="component" value="Unassembled WGS sequence"/>
</dbReference>
<evidence type="ECO:0000313" key="3">
    <source>
        <dbReference type="Proteomes" id="UP000030700"/>
    </source>
</evidence>
<evidence type="ECO:0000313" key="2">
    <source>
        <dbReference type="EMBL" id="GAK52779.1"/>
    </source>
</evidence>
<feature type="transmembrane region" description="Helical" evidence="1">
    <location>
        <begin position="53"/>
        <end position="72"/>
    </location>
</feature>
<feature type="transmembrane region" description="Helical" evidence="1">
    <location>
        <begin position="118"/>
        <end position="142"/>
    </location>
</feature>
<gene>
    <name evidence="2" type="ORF">U14_04036</name>
</gene>
<dbReference type="EMBL" id="DF820459">
    <property type="protein sequence ID" value="GAK52779.1"/>
    <property type="molecule type" value="Genomic_DNA"/>
</dbReference>
<keyword evidence="1" id="KW-0472">Membrane</keyword>
<name>A0A0S6W330_9BACT</name>
<keyword evidence="1" id="KW-1133">Transmembrane helix</keyword>
<dbReference type="AlphaFoldDB" id="A0A0S6W330"/>
<evidence type="ECO:0000256" key="1">
    <source>
        <dbReference type="SAM" id="Phobius"/>
    </source>
</evidence>
<feature type="transmembrane region" description="Helical" evidence="1">
    <location>
        <begin position="84"/>
        <end position="106"/>
    </location>
</feature>
<proteinExistence type="predicted"/>
<organism evidence="2">
    <name type="scientific">Candidatus Moduliflexus flocculans</name>
    <dbReference type="NCBI Taxonomy" id="1499966"/>
    <lineage>
        <taxon>Bacteria</taxon>
        <taxon>Candidatus Moduliflexota</taxon>
        <taxon>Candidatus Moduliflexia</taxon>
        <taxon>Candidatus Moduliflexales</taxon>
        <taxon>Candidatus Moduliflexaceae</taxon>
    </lineage>
</organism>
<dbReference type="HOGENOM" id="CLU_068015_0_0_0"/>
<feature type="transmembrane region" description="Helical" evidence="1">
    <location>
        <begin position="190"/>
        <end position="211"/>
    </location>
</feature>
<evidence type="ECO:0008006" key="4">
    <source>
        <dbReference type="Google" id="ProtNLM"/>
    </source>
</evidence>
<reference evidence="2" key="1">
    <citation type="journal article" date="2015" name="PeerJ">
        <title>First genomic representation of candidate bacterial phylum KSB3 points to enhanced environmental sensing as a trigger of wastewater bulking.</title>
        <authorList>
            <person name="Sekiguchi Y."/>
            <person name="Ohashi A."/>
            <person name="Parks D.H."/>
            <person name="Yamauchi T."/>
            <person name="Tyson G.W."/>
            <person name="Hugenholtz P."/>
        </authorList>
    </citation>
    <scope>NUCLEOTIDE SEQUENCE [LARGE SCALE GENOMIC DNA]</scope>
</reference>
<dbReference type="STRING" id="1499966.U14_04036"/>
<feature type="transmembrane region" description="Helical" evidence="1">
    <location>
        <begin position="149"/>
        <end position="170"/>
    </location>
</feature>